<dbReference type="InterPro" id="IPR005552">
    <property type="entry name" value="Scramblase"/>
</dbReference>
<dbReference type="AlphaFoldDB" id="A0A0A2M4R2"/>
<dbReference type="eggNOG" id="COG4894">
    <property type="taxonomic scope" value="Bacteria"/>
</dbReference>
<dbReference type="SUPFAM" id="SSF54518">
    <property type="entry name" value="Tubby C-terminal domain-like"/>
    <property type="match status" value="1"/>
</dbReference>
<dbReference type="Proteomes" id="UP000030152">
    <property type="component" value="Unassembled WGS sequence"/>
</dbReference>
<reference evidence="1 2" key="1">
    <citation type="submission" date="2013-09" db="EMBL/GenBank/DDBJ databases">
        <authorList>
            <person name="Zeng Z."/>
            <person name="Chen C."/>
        </authorList>
    </citation>
    <scope>NUCLEOTIDE SEQUENCE [LARGE SCALE GENOMIC DNA]</scope>
    <source>
        <strain evidence="1 2">WB 3.3-2</strain>
    </source>
</reference>
<protein>
    <submittedName>
        <fullName evidence="1">Scramblase</fullName>
    </submittedName>
</protein>
<dbReference type="RefSeq" id="WP_020212540.1">
    <property type="nucleotide sequence ID" value="NZ_JRLX01000004.1"/>
</dbReference>
<comment type="caution">
    <text evidence="1">The sequence shown here is derived from an EMBL/GenBank/DDBJ whole genome shotgun (WGS) entry which is preliminary data.</text>
</comment>
<evidence type="ECO:0000313" key="2">
    <source>
        <dbReference type="Proteomes" id="UP000030152"/>
    </source>
</evidence>
<evidence type="ECO:0000313" key="1">
    <source>
        <dbReference type="EMBL" id="KGO87622.1"/>
    </source>
</evidence>
<keyword evidence="2" id="KW-1185">Reference proteome</keyword>
<accession>A0A0A2M4R2</accession>
<dbReference type="GO" id="GO:0005886">
    <property type="term" value="C:plasma membrane"/>
    <property type="evidence" value="ECO:0007669"/>
    <property type="project" value="TreeGrafter"/>
</dbReference>
<dbReference type="STRING" id="1121895.GCA_000378485_01401"/>
<dbReference type="GO" id="GO:0017128">
    <property type="term" value="F:phospholipid scramblase activity"/>
    <property type="evidence" value="ECO:0007669"/>
    <property type="project" value="InterPro"/>
</dbReference>
<dbReference type="OrthoDB" id="652307at2"/>
<sequence length="196" mass="22080">MSSNFFDANSFFIDEKVNMFKFENQYNVFNDKGENVGAIKQKLTAGQKALRLILNKPMLPFLLEIQNAEGGVEATISRGWTFWMSKITIADPKGTVLGTIKQKFKFFKPTFQIYNPSEVLIAEITGDWKAWNFTIQDAKGAQIGVISKKWAGALKEIFTTADKYNVMVSPDYLDRESKIAILAGAITIDMVLKESK</sequence>
<dbReference type="PANTHER" id="PTHR23248">
    <property type="entry name" value="PHOSPHOLIPID SCRAMBLASE-RELATED"/>
    <property type="match status" value="1"/>
</dbReference>
<name>A0A0A2M4R2_9FLAO</name>
<dbReference type="PANTHER" id="PTHR23248:SF9">
    <property type="entry name" value="PHOSPHOLIPID SCRAMBLASE"/>
    <property type="match status" value="1"/>
</dbReference>
<dbReference type="InterPro" id="IPR025659">
    <property type="entry name" value="Tubby-like_C"/>
</dbReference>
<gene>
    <name evidence="1" type="ORF">Q765_05685</name>
</gene>
<dbReference type="EMBL" id="JRLX01000004">
    <property type="protein sequence ID" value="KGO87622.1"/>
    <property type="molecule type" value="Genomic_DNA"/>
</dbReference>
<proteinExistence type="predicted"/>
<dbReference type="Pfam" id="PF03803">
    <property type="entry name" value="Scramblase"/>
    <property type="match status" value="1"/>
</dbReference>
<organism evidence="1 2">
    <name type="scientific">Flavobacterium rivuli WB 3.3-2 = DSM 21788</name>
    <dbReference type="NCBI Taxonomy" id="1121895"/>
    <lineage>
        <taxon>Bacteria</taxon>
        <taxon>Pseudomonadati</taxon>
        <taxon>Bacteroidota</taxon>
        <taxon>Flavobacteriia</taxon>
        <taxon>Flavobacteriales</taxon>
        <taxon>Flavobacteriaceae</taxon>
        <taxon>Flavobacterium</taxon>
    </lineage>
</organism>